<organism evidence="7 8">
    <name type="scientific">Janthinobacterium lividum</name>
    <dbReference type="NCBI Taxonomy" id="29581"/>
    <lineage>
        <taxon>Bacteria</taxon>
        <taxon>Pseudomonadati</taxon>
        <taxon>Pseudomonadota</taxon>
        <taxon>Betaproteobacteria</taxon>
        <taxon>Burkholderiales</taxon>
        <taxon>Oxalobacteraceae</taxon>
        <taxon>Janthinobacterium</taxon>
    </lineage>
</organism>
<dbReference type="Pfam" id="PF07690">
    <property type="entry name" value="MFS_1"/>
    <property type="match status" value="1"/>
</dbReference>
<accession>A0A1S1UCC3</accession>
<feature type="transmembrane region" description="Helical" evidence="5">
    <location>
        <begin position="367"/>
        <end position="387"/>
    </location>
</feature>
<feature type="transmembrane region" description="Helical" evidence="5">
    <location>
        <begin position="336"/>
        <end position="361"/>
    </location>
</feature>
<evidence type="ECO:0000256" key="1">
    <source>
        <dbReference type="ARBA" id="ARBA00004141"/>
    </source>
</evidence>
<feature type="transmembrane region" description="Helical" evidence="5">
    <location>
        <begin position="85"/>
        <end position="105"/>
    </location>
</feature>
<feature type="transmembrane region" description="Helical" evidence="5">
    <location>
        <begin position="53"/>
        <end position="73"/>
    </location>
</feature>
<dbReference type="PANTHER" id="PTHR23514:SF13">
    <property type="entry name" value="INNER MEMBRANE PROTEIN YBJJ"/>
    <property type="match status" value="1"/>
</dbReference>
<dbReference type="CDD" id="cd17393">
    <property type="entry name" value="MFS_MosC_like"/>
    <property type="match status" value="1"/>
</dbReference>
<keyword evidence="2 5" id="KW-0812">Transmembrane</keyword>
<feature type="transmembrane region" description="Helical" evidence="5">
    <location>
        <begin position="171"/>
        <end position="194"/>
    </location>
</feature>
<dbReference type="InterPro" id="IPR020846">
    <property type="entry name" value="MFS_dom"/>
</dbReference>
<evidence type="ECO:0000256" key="3">
    <source>
        <dbReference type="ARBA" id="ARBA00022989"/>
    </source>
</evidence>
<evidence type="ECO:0000256" key="2">
    <source>
        <dbReference type="ARBA" id="ARBA00022692"/>
    </source>
</evidence>
<feature type="transmembrane region" description="Helical" evidence="5">
    <location>
        <begin position="21"/>
        <end position="41"/>
    </location>
</feature>
<keyword evidence="3 5" id="KW-1133">Transmembrane helix</keyword>
<dbReference type="InterPro" id="IPR036259">
    <property type="entry name" value="MFS_trans_sf"/>
</dbReference>
<feature type="domain" description="Major facilitator superfamily (MFS) profile" evidence="6">
    <location>
        <begin position="213"/>
        <end position="393"/>
    </location>
</feature>
<feature type="transmembrane region" description="Helical" evidence="5">
    <location>
        <begin position="206"/>
        <end position="231"/>
    </location>
</feature>
<evidence type="ECO:0000256" key="4">
    <source>
        <dbReference type="ARBA" id="ARBA00023136"/>
    </source>
</evidence>
<evidence type="ECO:0000313" key="8">
    <source>
        <dbReference type="Proteomes" id="UP000179840"/>
    </source>
</evidence>
<name>A0A1S1UCC3_9BURK</name>
<keyword evidence="4 5" id="KW-0472">Membrane</keyword>
<dbReference type="AlphaFoldDB" id="A0A1S1UCC3"/>
<dbReference type="PANTHER" id="PTHR23514">
    <property type="entry name" value="BYPASS OF STOP CODON PROTEIN 6"/>
    <property type="match status" value="1"/>
</dbReference>
<feature type="transmembrane region" description="Helical" evidence="5">
    <location>
        <begin position="111"/>
        <end position="134"/>
    </location>
</feature>
<reference evidence="7 8" key="1">
    <citation type="submission" date="2015-06" db="EMBL/GenBank/DDBJ databases">
        <title>Draft genome sequencing of a biphenyl-degrading bacterium, Janthinobacterium lividum MEG1.</title>
        <authorList>
            <person name="Shimodaira J."/>
            <person name="Hatta T."/>
        </authorList>
    </citation>
    <scope>NUCLEOTIDE SEQUENCE [LARGE SCALE GENOMIC DNA]</scope>
    <source>
        <strain evidence="7 8">MEG1</strain>
    </source>
</reference>
<feature type="transmembrane region" description="Helical" evidence="5">
    <location>
        <begin position="251"/>
        <end position="268"/>
    </location>
</feature>
<feature type="transmembrane region" description="Helical" evidence="5">
    <location>
        <begin position="304"/>
        <end position="324"/>
    </location>
</feature>
<dbReference type="SUPFAM" id="SSF103473">
    <property type="entry name" value="MFS general substrate transporter"/>
    <property type="match status" value="1"/>
</dbReference>
<evidence type="ECO:0000313" key="7">
    <source>
        <dbReference type="EMBL" id="OHV98090.1"/>
    </source>
</evidence>
<dbReference type="Proteomes" id="UP000179840">
    <property type="component" value="Unassembled WGS sequence"/>
</dbReference>
<proteinExistence type="predicted"/>
<comment type="subcellular location">
    <subcellularLocation>
        <location evidence="1">Membrane</location>
        <topology evidence="1">Multi-pass membrane protein</topology>
    </subcellularLocation>
</comment>
<protein>
    <submittedName>
        <fullName evidence="7">MFS transporter</fullName>
    </submittedName>
</protein>
<dbReference type="InterPro" id="IPR011701">
    <property type="entry name" value="MFS"/>
</dbReference>
<gene>
    <name evidence="7" type="ORF">AKG95_02165</name>
</gene>
<dbReference type="EMBL" id="LFKP01000003">
    <property type="protein sequence ID" value="OHV98090.1"/>
    <property type="molecule type" value="Genomic_DNA"/>
</dbReference>
<comment type="caution">
    <text evidence="7">The sequence shown here is derived from an EMBL/GenBank/DDBJ whole genome shotgun (WGS) entry which is preliminary data.</text>
</comment>
<sequence>MLSTRLLKSSPMHLTGTLQQRATRLVFFAAGLGMAAWAPLVPYAKSRLGLDEATLGILLLCLGAGSLCAMPFTGMLSSRFGCRKVIVGAGLLLIAILPGLALAATPLQLGLVLLVFGAAMGTFDVAINIQAVIIEKANGGAMMSGFHALFSVGGFAGAACMALLLWLGLTPAWSCVVVMLLLCGVLGAAQGHLLPTVSASGEKTPLFVMPHGAVIFIGLLCFIVFLAEGAILDWSALFLTTTRGVEEAKGGLGYAAFAIAMTLGRFTGDKVVSRFGGKRVLTFGGLCAAAGFFLAVLAPHASLAMAGFVLIGLGAANIVPILFTAAGNQRAMPASLAVAAITTIGYAGILAGPAVIGFVAHATSLNIAFAMLGAALLLVAASARLVAPAKQAS</sequence>
<dbReference type="InterPro" id="IPR051788">
    <property type="entry name" value="MFS_Transporter"/>
</dbReference>
<dbReference type="Gene3D" id="1.20.1250.20">
    <property type="entry name" value="MFS general substrate transporter like domains"/>
    <property type="match status" value="2"/>
</dbReference>
<feature type="transmembrane region" description="Helical" evidence="5">
    <location>
        <begin position="280"/>
        <end position="298"/>
    </location>
</feature>
<dbReference type="GO" id="GO:0016020">
    <property type="term" value="C:membrane"/>
    <property type="evidence" value="ECO:0007669"/>
    <property type="project" value="UniProtKB-SubCell"/>
</dbReference>
<dbReference type="GO" id="GO:0022857">
    <property type="term" value="F:transmembrane transporter activity"/>
    <property type="evidence" value="ECO:0007669"/>
    <property type="project" value="InterPro"/>
</dbReference>
<evidence type="ECO:0000256" key="5">
    <source>
        <dbReference type="SAM" id="Phobius"/>
    </source>
</evidence>
<feature type="transmembrane region" description="Helical" evidence="5">
    <location>
        <begin position="146"/>
        <end position="165"/>
    </location>
</feature>
<evidence type="ECO:0000259" key="6">
    <source>
        <dbReference type="PROSITE" id="PS50850"/>
    </source>
</evidence>
<dbReference type="PROSITE" id="PS50850">
    <property type="entry name" value="MFS"/>
    <property type="match status" value="1"/>
</dbReference>